<dbReference type="Gene3D" id="3.40.630.30">
    <property type="match status" value="1"/>
</dbReference>
<evidence type="ECO:0000256" key="2">
    <source>
        <dbReference type="ARBA" id="ARBA00023315"/>
    </source>
</evidence>
<dbReference type="InterPro" id="IPR000182">
    <property type="entry name" value="GNAT_dom"/>
</dbReference>
<comment type="caution">
    <text evidence="4">The sequence shown here is derived from an EMBL/GenBank/DDBJ whole genome shotgun (WGS) entry which is preliminary data.</text>
</comment>
<reference evidence="5" key="1">
    <citation type="journal article" date="2019" name="Int. J. Syst. Evol. Microbiol.">
        <title>The Global Catalogue of Microorganisms (GCM) 10K type strain sequencing project: providing services to taxonomists for standard genome sequencing and annotation.</title>
        <authorList>
            <consortium name="The Broad Institute Genomics Platform"/>
            <consortium name="The Broad Institute Genome Sequencing Center for Infectious Disease"/>
            <person name="Wu L."/>
            <person name="Ma J."/>
        </authorList>
    </citation>
    <scope>NUCLEOTIDE SEQUENCE [LARGE SCALE GENOMIC DNA]</scope>
    <source>
        <strain evidence="5">NBRC 112299</strain>
    </source>
</reference>
<evidence type="ECO:0000256" key="1">
    <source>
        <dbReference type="ARBA" id="ARBA00022679"/>
    </source>
</evidence>
<dbReference type="EMBL" id="BSUN01000001">
    <property type="protein sequence ID" value="GMA36273.1"/>
    <property type="molecule type" value="Genomic_DNA"/>
</dbReference>
<sequence>MFDADTTPEDAGLVSLRDLTEADLDWVAQREIEIFGLSAWSPSLIREDFLHGFSRWRGVEVDGVLAGYAVYGFEGDAFHLMNLAIAPEARRRGLARVVMGDFLAEARRLSAPDAWLEVATTNAAALALYRDHGFEDVRVRPRYYQPEGLDALVMRLRLRD</sequence>
<dbReference type="Proteomes" id="UP001157125">
    <property type="component" value="Unassembled WGS sequence"/>
</dbReference>
<evidence type="ECO:0000259" key="3">
    <source>
        <dbReference type="PROSITE" id="PS51186"/>
    </source>
</evidence>
<dbReference type="PROSITE" id="PS51186">
    <property type="entry name" value="GNAT"/>
    <property type="match status" value="1"/>
</dbReference>
<gene>
    <name evidence="4" type="ORF">GCM10025876_24770</name>
</gene>
<dbReference type="InterPro" id="IPR016181">
    <property type="entry name" value="Acyl_CoA_acyltransferase"/>
</dbReference>
<dbReference type="PANTHER" id="PTHR43420">
    <property type="entry name" value="ACETYLTRANSFERASE"/>
    <property type="match status" value="1"/>
</dbReference>
<dbReference type="InterPro" id="IPR050680">
    <property type="entry name" value="YpeA/RimI_acetyltransf"/>
</dbReference>
<dbReference type="SUPFAM" id="SSF55729">
    <property type="entry name" value="Acyl-CoA N-acyltransferases (Nat)"/>
    <property type="match status" value="1"/>
</dbReference>
<keyword evidence="1" id="KW-0808">Transferase</keyword>
<dbReference type="Pfam" id="PF00583">
    <property type="entry name" value="Acetyltransf_1"/>
    <property type="match status" value="1"/>
</dbReference>
<evidence type="ECO:0000313" key="4">
    <source>
        <dbReference type="EMBL" id="GMA36273.1"/>
    </source>
</evidence>
<accession>A0ABQ6IHS8</accession>
<keyword evidence="2" id="KW-0012">Acyltransferase</keyword>
<dbReference type="CDD" id="cd04301">
    <property type="entry name" value="NAT_SF"/>
    <property type="match status" value="1"/>
</dbReference>
<keyword evidence="5" id="KW-1185">Reference proteome</keyword>
<feature type="domain" description="N-acetyltransferase" evidence="3">
    <location>
        <begin position="14"/>
        <end position="159"/>
    </location>
</feature>
<proteinExistence type="predicted"/>
<organism evidence="4 5">
    <name type="scientific">Demequina litorisediminis</name>
    <dbReference type="NCBI Taxonomy" id="1849022"/>
    <lineage>
        <taxon>Bacteria</taxon>
        <taxon>Bacillati</taxon>
        <taxon>Actinomycetota</taxon>
        <taxon>Actinomycetes</taxon>
        <taxon>Micrococcales</taxon>
        <taxon>Demequinaceae</taxon>
        <taxon>Demequina</taxon>
    </lineage>
</organism>
<dbReference type="RefSeq" id="WP_284328480.1">
    <property type="nucleotide sequence ID" value="NZ_BSUN01000001.1"/>
</dbReference>
<name>A0ABQ6IHS8_9MICO</name>
<evidence type="ECO:0000313" key="5">
    <source>
        <dbReference type="Proteomes" id="UP001157125"/>
    </source>
</evidence>
<dbReference type="PANTHER" id="PTHR43420:SF12">
    <property type="entry name" value="N-ACETYLTRANSFERASE DOMAIN-CONTAINING PROTEIN"/>
    <property type="match status" value="1"/>
</dbReference>
<protein>
    <recommendedName>
        <fullName evidence="3">N-acetyltransferase domain-containing protein</fullName>
    </recommendedName>
</protein>